<organism evidence="1 2">
    <name type="scientific">Pseudopithomyces chartarum</name>
    <dbReference type="NCBI Taxonomy" id="1892770"/>
    <lineage>
        <taxon>Eukaryota</taxon>
        <taxon>Fungi</taxon>
        <taxon>Dikarya</taxon>
        <taxon>Ascomycota</taxon>
        <taxon>Pezizomycotina</taxon>
        <taxon>Dothideomycetes</taxon>
        <taxon>Pleosporomycetidae</taxon>
        <taxon>Pleosporales</taxon>
        <taxon>Massarineae</taxon>
        <taxon>Didymosphaeriaceae</taxon>
        <taxon>Pseudopithomyces</taxon>
    </lineage>
</organism>
<proteinExistence type="predicted"/>
<dbReference type="AlphaFoldDB" id="A0AAN6RJH6"/>
<gene>
    <name evidence="1" type="ORF">GRF29_28g1821874</name>
</gene>
<accession>A0AAN6RJH6</accession>
<dbReference type="Proteomes" id="UP001280581">
    <property type="component" value="Unassembled WGS sequence"/>
</dbReference>
<dbReference type="EMBL" id="WVTA01000004">
    <property type="protein sequence ID" value="KAK3214027.1"/>
    <property type="molecule type" value="Genomic_DNA"/>
</dbReference>
<keyword evidence="2" id="KW-1185">Reference proteome</keyword>
<protein>
    <submittedName>
        <fullName evidence="1">Uncharacterized protein</fullName>
    </submittedName>
</protein>
<reference evidence="1 2" key="1">
    <citation type="submission" date="2021-02" db="EMBL/GenBank/DDBJ databases">
        <title>Genome assembly of Pseudopithomyces chartarum.</title>
        <authorList>
            <person name="Jauregui R."/>
            <person name="Singh J."/>
            <person name="Voisey C."/>
        </authorList>
    </citation>
    <scope>NUCLEOTIDE SEQUENCE [LARGE SCALE GENOMIC DNA]</scope>
    <source>
        <strain evidence="1 2">AGR01</strain>
    </source>
</reference>
<comment type="caution">
    <text evidence="1">The sequence shown here is derived from an EMBL/GenBank/DDBJ whole genome shotgun (WGS) entry which is preliminary data.</text>
</comment>
<sequence length="116" mass="13412">MGFWDVRSAPTNPIELSVDWSLSNGEWVKTSDQESDVTGIVQYRVAKNDGNWVYDYIVEIETQFEQFIYEFTDGEPDTYSITCLHHGKHYVKYNSKSPGIKKVSGHQKEAVKEWSN</sequence>
<evidence type="ECO:0000313" key="2">
    <source>
        <dbReference type="Proteomes" id="UP001280581"/>
    </source>
</evidence>
<name>A0AAN6RJH6_9PLEO</name>
<evidence type="ECO:0000313" key="1">
    <source>
        <dbReference type="EMBL" id="KAK3214027.1"/>
    </source>
</evidence>